<dbReference type="Proteomes" id="UP000032180">
    <property type="component" value="Chromosome 7"/>
</dbReference>
<organism evidence="1 2">
    <name type="scientific">Leersia perrieri</name>
    <dbReference type="NCBI Taxonomy" id="77586"/>
    <lineage>
        <taxon>Eukaryota</taxon>
        <taxon>Viridiplantae</taxon>
        <taxon>Streptophyta</taxon>
        <taxon>Embryophyta</taxon>
        <taxon>Tracheophyta</taxon>
        <taxon>Spermatophyta</taxon>
        <taxon>Magnoliopsida</taxon>
        <taxon>Liliopsida</taxon>
        <taxon>Poales</taxon>
        <taxon>Poaceae</taxon>
        <taxon>BOP clade</taxon>
        <taxon>Oryzoideae</taxon>
        <taxon>Oryzeae</taxon>
        <taxon>Oryzinae</taxon>
        <taxon>Leersia</taxon>
    </lineage>
</organism>
<dbReference type="Gramene" id="LPERR07G13500.1">
    <property type="protein sequence ID" value="LPERR07G13500.1"/>
    <property type="gene ID" value="LPERR07G13500"/>
</dbReference>
<accession>A0A0D9WZE7</accession>
<dbReference type="AlphaFoldDB" id="A0A0D9WZE7"/>
<protein>
    <submittedName>
        <fullName evidence="1">Uncharacterized protein</fullName>
    </submittedName>
</protein>
<evidence type="ECO:0000313" key="2">
    <source>
        <dbReference type="Proteomes" id="UP000032180"/>
    </source>
</evidence>
<reference evidence="1 2" key="1">
    <citation type="submission" date="2012-08" db="EMBL/GenBank/DDBJ databases">
        <title>Oryza genome evolution.</title>
        <authorList>
            <person name="Wing R.A."/>
        </authorList>
    </citation>
    <scope>NUCLEOTIDE SEQUENCE</scope>
</reference>
<keyword evidence="2" id="KW-1185">Reference proteome</keyword>
<reference evidence="2" key="2">
    <citation type="submission" date="2013-12" db="EMBL/GenBank/DDBJ databases">
        <authorList>
            <person name="Yu Y."/>
            <person name="Lee S."/>
            <person name="de Baynast K."/>
            <person name="Wissotski M."/>
            <person name="Liu L."/>
            <person name="Talag J."/>
            <person name="Goicoechea J."/>
            <person name="Angelova A."/>
            <person name="Jetty R."/>
            <person name="Kudrna D."/>
            <person name="Golser W."/>
            <person name="Rivera L."/>
            <person name="Zhang J."/>
            <person name="Wing R."/>
        </authorList>
    </citation>
    <scope>NUCLEOTIDE SEQUENCE</scope>
</reference>
<dbReference type="EnsemblPlants" id="LPERR07G13500.1">
    <property type="protein sequence ID" value="LPERR07G13500.1"/>
    <property type="gene ID" value="LPERR07G13500"/>
</dbReference>
<dbReference type="InterPro" id="IPR021470">
    <property type="entry name" value="DUF3123"/>
</dbReference>
<sequence length="139" mass="14926">MAVPRSSARDLDRRKKLAVNKSSAAAPAVTSVSFKKGDVVSVRTPLGRLGPTTMRLVMWLGATVVSDTTDDGHLDVIYSGDFPRDHPFRTVRVAIKDVKFPAAASVENDPPLAAQGRPTTAGKSLRLLRSLGKEMRANS</sequence>
<evidence type="ECO:0000313" key="1">
    <source>
        <dbReference type="EnsemblPlants" id="LPERR07G13500.1"/>
    </source>
</evidence>
<name>A0A0D9WZE7_9ORYZ</name>
<reference evidence="1" key="3">
    <citation type="submission" date="2015-04" db="UniProtKB">
        <authorList>
            <consortium name="EnsemblPlants"/>
        </authorList>
    </citation>
    <scope>IDENTIFICATION</scope>
</reference>
<dbReference type="HOGENOM" id="CLU_107437_0_0_1"/>
<proteinExistence type="predicted"/>
<dbReference type="Pfam" id="PF11321">
    <property type="entry name" value="DUF3123"/>
    <property type="match status" value="1"/>
</dbReference>
<dbReference type="STRING" id="77586.A0A0D9WZE7"/>